<evidence type="ECO:0000256" key="9">
    <source>
        <dbReference type="ARBA" id="ARBA00022958"/>
    </source>
</evidence>
<evidence type="ECO:0000256" key="7">
    <source>
        <dbReference type="ARBA" id="ARBA00022840"/>
    </source>
</evidence>
<feature type="binding site" evidence="17">
    <location>
        <position position="449"/>
    </location>
    <ligand>
        <name>AMP</name>
        <dbReference type="ChEBI" id="CHEBI:456215"/>
    </ligand>
</feature>
<proteinExistence type="inferred from homology"/>
<evidence type="ECO:0000313" key="22">
    <source>
        <dbReference type="EMBL" id="MXQ50791.1"/>
    </source>
</evidence>
<feature type="binding site" evidence="17">
    <location>
        <position position="384"/>
    </location>
    <ligand>
        <name>(6S)-NADPHX</name>
        <dbReference type="ChEBI" id="CHEBI:64076"/>
    </ligand>
</feature>
<keyword evidence="5 18" id="KW-0479">Metal-binding</keyword>
<comment type="caution">
    <text evidence="18">Lacks conserved residue(s) required for the propagation of feature annotation.</text>
</comment>
<feature type="binding site" evidence="18">
    <location>
        <position position="128"/>
    </location>
    <ligand>
        <name>K(+)</name>
        <dbReference type="ChEBI" id="CHEBI:29103"/>
    </ligand>
</feature>
<keyword evidence="13" id="KW-0511">Multifunctional enzyme</keyword>
<name>A0A6N8U3L9_9STAP</name>
<dbReference type="SUPFAM" id="SSF64153">
    <property type="entry name" value="YjeF N-terminal domain-like"/>
    <property type="match status" value="1"/>
</dbReference>
<dbReference type="OrthoDB" id="9806925at2"/>
<evidence type="ECO:0000259" key="21">
    <source>
        <dbReference type="PROSITE" id="PS51385"/>
    </source>
</evidence>
<feature type="binding site" evidence="18">
    <location>
        <position position="161"/>
    </location>
    <ligand>
        <name>(6S)-NADPHX</name>
        <dbReference type="ChEBI" id="CHEBI:64076"/>
    </ligand>
</feature>
<comment type="caution">
    <text evidence="22">The sequence shown here is derived from an EMBL/GenBank/DDBJ whole genome shotgun (WGS) entry which is preliminary data.</text>
</comment>
<evidence type="ECO:0000256" key="12">
    <source>
        <dbReference type="ARBA" id="ARBA00023239"/>
    </source>
</evidence>
<keyword evidence="7 17" id="KW-0067">ATP-binding</keyword>
<dbReference type="GO" id="GO:0052856">
    <property type="term" value="F:NAD(P)HX epimerase activity"/>
    <property type="evidence" value="ECO:0007669"/>
    <property type="project" value="UniProtKB-UniRule"/>
</dbReference>
<dbReference type="CDD" id="cd01171">
    <property type="entry name" value="YXKO-related"/>
    <property type="match status" value="1"/>
</dbReference>
<feature type="domain" description="YjeF C-terminal" evidence="20">
    <location>
        <begin position="229"/>
        <end position="509"/>
    </location>
</feature>
<protein>
    <recommendedName>
        <fullName evidence="19">Bifunctional NAD(P)H-hydrate repair enzyme</fullName>
    </recommendedName>
    <alternativeName>
        <fullName evidence="19">Nicotinamide nucleotide repair protein</fullName>
    </alternativeName>
    <domain>
        <recommendedName>
            <fullName evidence="19">ADP-dependent (S)-NAD(P)H-hydrate dehydratase</fullName>
            <ecNumber evidence="19">4.2.1.136</ecNumber>
        </recommendedName>
        <alternativeName>
            <fullName evidence="19">ADP-dependent NAD(P)HX dehydratase</fullName>
        </alternativeName>
    </domain>
    <domain>
        <recommendedName>
            <fullName evidence="19">NAD(P)H-hydrate epimerase</fullName>
            <ecNumber evidence="19">5.1.99.6</ecNumber>
        </recommendedName>
    </domain>
</protein>
<dbReference type="Gene3D" id="3.40.50.10260">
    <property type="entry name" value="YjeF N-terminal domain"/>
    <property type="match status" value="1"/>
</dbReference>
<feature type="binding site" evidence="17">
    <location>
        <begin position="421"/>
        <end position="425"/>
    </location>
    <ligand>
        <name>AMP</name>
        <dbReference type="ChEBI" id="CHEBI:456215"/>
    </ligand>
</feature>
<comment type="catalytic activity">
    <reaction evidence="2 18 19">
        <text>(6R)-NADPHX = (6S)-NADPHX</text>
        <dbReference type="Rhea" id="RHEA:32227"/>
        <dbReference type="ChEBI" id="CHEBI:64076"/>
        <dbReference type="ChEBI" id="CHEBI:64077"/>
        <dbReference type="EC" id="5.1.99.6"/>
    </reaction>
</comment>
<keyword evidence="12 17" id="KW-0456">Lyase</keyword>
<dbReference type="InterPro" id="IPR029056">
    <property type="entry name" value="Ribokinase-like"/>
</dbReference>
<evidence type="ECO:0000256" key="5">
    <source>
        <dbReference type="ARBA" id="ARBA00022723"/>
    </source>
</evidence>
<evidence type="ECO:0000259" key="20">
    <source>
        <dbReference type="PROSITE" id="PS51383"/>
    </source>
</evidence>
<dbReference type="SUPFAM" id="SSF53613">
    <property type="entry name" value="Ribokinase-like"/>
    <property type="match status" value="1"/>
</dbReference>
<dbReference type="Gene3D" id="3.40.1190.20">
    <property type="match status" value="1"/>
</dbReference>
<dbReference type="PROSITE" id="PS51383">
    <property type="entry name" value="YJEF_C_3"/>
    <property type="match status" value="1"/>
</dbReference>
<feature type="binding site" evidence="17">
    <location>
        <position position="450"/>
    </location>
    <ligand>
        <name>(6S)-NADPHX</name>
        <dbReference type="ChEBI" id="CHEBI:64076"/>
    </ligand>
</feature>
<organism evidence="22 23">
    <name type="scientific">Salinicoccus hispanicus</name>
    <dbReference type="NCBI Taxonomy" id="157225"/>
    <lineage>
        <taxon>Bacteria</taxon>
        <taxon>Bacillati</taxon>
        <taxon>Bacillota</taxon>
        <taxon>Bacilli</taxon>
        <taxon>Bacillales</taxon>
        <taxon>Staphylococcaceae</taxon>
        <taxon>Salinicoccus</taxon>
    </lineage>
</organism>
<feature type="binding site" evidence="18">
    <location>
        <position position="59"/>
    </location>
    <ligand>
        <name>K(+)</name>
        <dbReference type="ChEBI" id="CHEBI:29103"/>
    </ligand>
</feature>
<comment type="function">
    <text evidence="14 19">Bifunctional enzyme that catalyzes the epimerization of the S- and R-forms of NAD(P)HX and the dehydration of the S-form of NAD(P)HX at the expense of ADP, which is converted to AMP. This allows the repair of both epimers of NAD(P)HX, a damaged form of NAD(P)H that is a result of enzymatic or heat-dependent hydration.</text>
</comment>
<sequence>MKIAGREEMLEIERYAMKEIGISGAVLMEIAGNQIAEEIMRSYPDQSVHITVLVGSGNNGGDGFVIARRLFDAGYTPDVWLLADEEKLEGDARTQYQIHTRRKLSLHLMEEGLSSLDETLKQSEVLVDAMLGTGVKGAVREPLNQIIEQVNSHDFHVIAVDIPSGLDCNTGKVENVAVEADETYAFTMPKLGFFLQDGPSVIGNWQVKNISVPEGLADDLEMNLPEVITRALATASLPKRPQFGHKGTFGHALVFGGSKPFVGAPIYSAHTAFHCGVGLSTLVIPEEVYPVIASQNQTALVRTLPSESGHFTGAGVEEALFEKVTAVAIGPGMGRFDQGPELIRDIIGHLDEQPVVIDADGLFHVKDQLELLDRYKGPVILTPHPGEMATLTGRSVAEVEADRLDIAQSFASEHNVNLVLKGHRTIVATPHGTWVNPLGNDALAKGGSGDVLTGMVTAFLAQGAAPDDAMRAAVYLHAASGEQAAIDCSHYGVTPDDIIASSRKVLKQLEGNG</sequence>
<dbReference type="PROSITE" id="PS51385">
    <property type="entry name" value="YJEF_N"/>
    <property type="match status" value="1"/>
</dbReference>
<keyword evidence="10 17" id="KW-0520">NAD</keyword>
<dbReference type="InterPro" id="IPR004443">
    <property type="entry name" value="YjeF_N_dom"/>
</dbReference>
<dbReference type="PROSITE" id="PS01050">
    <property type="entry name" value="YJEF_C_2"/>
    <property type="match status" value="1"/>
</dbReference>
<comment type="cofactor">
    <cofactor evidence="18 19">
        <name>K(+)</name>
        <dbReference type="ChEBI" id="CHEBI:29103"/>
    </cofactor>
    <text evidence="18 19">Binds 1 potassium ion per subunit.</text>
</comment>
<evidence type="ECO:0000256" key="14">
    <source>
        <dbReference type="ARBA" id="ARBA00025153"/>
    </source>
</evidence>
<comment type="cofactor">
    <cofactor evidence="17">
        <name>Mg(2+)</name>
        <dbReference type="ChEBI" id="CHEBI:18420"/>
    </cofactor>
</comment>
<evidence type="ECO:0000256" key="13">
    <source>
        <dbReference type="ARBA" id="ARBA00023268"/>
    </source>
</evidence>
<comment type="similarity">
    <text evidence="17">Belongs to the NnrD/CARKD family.</text>
</comment>
<keyword evidence="9 18" id="KW-0630">Potassium</keyword>
<evidence type="ECO:0000256" key="18">
    <source>
        <dbReference type="HAMAP-Rule" id="MF_01966"/>
    </source>
</evidence>
<keyword evidence="6 17" id="KW-0547">Nucleotide-binding</keyword>
<comment type="catalytic activity">
    <reaction evidence="1 18 19">
        <text>(6R)-NADHX = (6S)-NADHX</text>
        <dbReference type="Rhea" id="RHEA:32215"/>
        <dbReference type="ChEBI" id="CHEBI:64074"/>
        <dbReference type="ChEBI" id="CHEBI:64075"/>
        <dbReference type="EC" id="5.1.99.6"/>
    </reaction>
</comment>
<feature type="domain" description="YjeF N-terminal" evidence="21">
    <location>
        <begin position="9"/>
        <end position="218"/>
    </location>
</feature>
<reference evidence="22 23" key="1">
    <citation type="submission" date="2019-12" db="EMBL/GenBank/DDBJ databases">
        <title>Salinicoccus cyprini sp. nov., isolated from gastro-intestinal tract of mirror carp, Cyprinus carpio var. specularis, collected from Gobind Sagar Reservoir, Himachal Pradesh, India.</title>
        <authorList>
            <person name="Talwar C."/>
            <person name="Singh A.K."/>
            <person name="Lal R."/>
            <person name="Negi R.K."/>
        </authorList>
    </citation>
    <scope>NUCLEOTIDE SEQUENCE [LARGE SCALE GENOMIC DNA]</scope>
    <source>
        <strain evidence="22 23">J-82</strain>
    </source>
</reference>
<gene>
    <name evidence="17" type="primary">nnrD</name>
    <name evidence="18" type="synonym">nnrE</name>
    <name evidence="22" type="ORF">GQ671_05865</name>
</gene>
<dbReference type="PANTHER" id="PTHR12592:SF0">
    <property type="entry name" value="ATP-DEPENDENT (S)-NAD(P)H-HYDRATE DEHYDRATASE"/>
    <property type="match status" value="1"/>
</dbReference>
<dbReference type="HAMAP" id="MF_01966">
    <property type="entry name" value="NADHX_epimerase"/>
    <property type="match status" value="1"/>
</dbReference>
<feature type="binding site" evidence="18">
    <location>
        <position position="164"/>
    </location>
    <ligand>
        <name>K(+)</name>
        <dbReference type="ChEBI" id="CHEBI:29103"/>
    </ligand>
</feature>
<feature type="binding site" evidence="17">
    <location>
        <position position="332"/>
    </location>
    <ligand>
        <name>(6S)-NADPHX</name>
        <dbReference type="ChEBI" id="CHEBI:64076"/>
    </ligand>
</feature>
<dbReference type="PANTHER" id="PTHR12592">
    <property type="entry name" value="ATP-DEPENDENT (S)-NAD(P)H-HYDRATE DEHYDRATASE FAMILY MEMBER"/>
    <property type="match status" value="1"/>
</dbReference>
<keyword evidence="8 17" id="KW-0521">NADP</keyword>
<dbReference type="InterPro" id="IPR000631">
    <property type="entry name" value="CARKD"/>
</dbReference>
<evidence type="ECO:0000256" key="8">
    <source>
        <dbReference type="ARBA" id="ARBA00022857"/>
    </source>
</evidence>
<evidence type="ECO:0000256" key="3">
    <source>
        <dbReference type="ARBA" id="ARBA00006001"/>
    </source>
</evidence>
<evidence type="ECO:0000256" key="11">
    <source>
        <dbReference type="ARBA" id="ARBA00023235"/>
    </source>
</evidence>
<dbReference type="PIRSF" id="PIRSF017184">
    <property type="entry name" value="Nnr"/>
    <property type="match status" value="1"/>
</dbReference>
<dbReference type="AlphaFoldDB" id="A0A6N8U3L9"/>
<evidence type="ECO:0000256" key="16">
    <source>
        <dbReference type="ARBA" id="ARBA00049209"/>
    </source>
</evidence>
<dbReference type="GO" id="GO:0046496">
    <property type="term" value="P:nicotinamide nucleotide metabolic process"/>
    <property type="evidence" value="ECO:0007669"/>
    <property type="project" value="UniProtKB-UniRule"/>
</dbReference>
<dbReference type="EMBL" id="WUUK01000002">
    <property type="protein sequence ID" value="MXQ50791.1"/>
    <property type="molecule type" value="Genomic_DNA"/>
</dbReference>
<comment type="similarity">
    <text evidence="18">Belongs to the NnrE/AIBP family.</text>
</comment>
<dbReference type="InterPro" id="IPR017953">
    <property type="entry name" value="Carbohydrate_kinase_pred_CS"/>
</dbReference>
<dbReference type="Pfam" id="PF03853">
    <property type="entry name" value="YjeF_N"/>
    <property type="match status" value="1"/>
</dbReference>
<dbReference type="NCBIfam" id="TIGR00196">
    <property type="entry name" value="yjeF_cterm"/>
    <property type="match status" value="1"/>
</dbReference>
<feature type="binding site" evidence="17">
    <location>
        <position position="264"/>
    </location>
    <ligand>
        <name>(6S)-NADPHX</name>
        <dbReference type="ChEBI" id="CHEBI:64076"/>
    </ligand>
</feature>
<dbReference type="GO" id="GO:0005524">
    <property type="term" value="F:ATP binding"/>
    <property type="evidence" value="ECO:0007669"/>
    <property type="project" value="UniProtKB-UniRule"/>
</dbReference>
<dbReference type="InterPro" id="IPR030677">
    <property type="entry name" value="Nnr"/>
</dbReference>
<evidence type="ECO:0000256" key="1">
    <source>
        <dbReference type="ARBA" id="ARBA00000013"/>
    </source>
</evidence>
<keyword evidence="11 18" id="KW-0413">Isomerase</keyword>
<evidence type="ECO:0000256" key="4">
    <source>
        <dbReference type="ARBA" id="ARBA00009524"/>
    </source>
</evidence>
<accession>A0A6N8U3L9</accession>
<dbReference type="EC" id="5.1.99.6" evidence="19"/>
<dbReference type="GO" id="GO:0052855">
    <property type="term" value="F:ADP-dependent NAD(P)H-hydrate dehydratase activity"/>
    <property type="evidence" value="ECO:0007669"/>
    <property type="project" value="UniProtKB-UniRule"/>
</dbReference>
<evidence type="ECO:0000256" key="15">
    <source>
        <dbReference type="ARBA" id="ARBA00048238"/>
    </source>
</evidence>
<evidence type="ECO:0000256" key="2">
    <source>
        <dbReference type="ARBA" id="ARBA00000909"/>
    </source>
</evidence>
<dbReference type="NCBIfam" id="TIGR00197">
    <property type="entry name" value="yjeF_nterm"/>
    <property type="match status" value="1"/>
</dbReference>
<comment type="catalytic activity">
    <reaction evidence="16 17 19">
        <text>(6S)-NADPHX + ADP = AMP + phosphate + NADPH + H(+)</text>
        <dbReference type="Rhea" id="RHEA:32235"/>
        <dbReference type="ChEBI" id="CHEBI:15378"/>
        <dbReference type="ChEBI" id="CHEBI:43474"/>
        <dbReference type="ChEBI" id="CHEBI:57783"/>
        <dbReference type="ChEBI" id="CHEBI:64076"/>
        <dbReference type="ChEBI" id="CHEBI:456215"/>
        <dbReference type="ChEBI" id="CHEBI:456216"/>
        <dbReference type="EC" id="4.2.1.136"/>
    </reaction>
</comment>
<keyword evidence="23" id="KW-1185">Reference proteome</keyword>
<dbReference type="RefSeq" id="WP_160654088.1">
    <property type="nucleotide sequence ID" value="NZ_JBHRWU010000001.1"/>
</dbReference>
<dbReference type="Proteomes" id="UP000436284">
    <property type="component" value="Unassembled WGS sequence"/>
</dbReference>
<dbReference type="EC" id="4.2.1.136" evidence="19"/>
<evidence type="ECO:0000256" key="10">
    <source>
        <dbReference type="ARBA" id="ARBA00023027"/>
    </source>
</evidence>
<comment type="catalytic activity">
    <reaction evidence="15 17 19">
        <text>(6S)-NADHX + ADP = AMP + phosphate + NADH + H(+)</text>
        <dbReference type="Rhea" id="RHEA:32223"/>
        <dbReference type="ChEBI" id="CHEBI:15378"/>
        <dbReference type="ChEBI" id="CHEBI:43474"/>
        <dbReference type="ChEBI" id="CHEBI:57945"/>
        <dbReference type="ChEBI" id="CHEBI:64074"/>
        <dbReference type="ChEBI" id="CHEBI:456215"/>
        <dbReference type="ChEBI" id="CHEBI:456216"/>
        <dbReference type="EC" id="4.2.1.136"/>
    </reaction>
</comment>
<comment type="function">
    <text evidence="18">Catalyzes the epimerization of the S- and R-forms of NAD(P)HX, a damaged form of NAD(P)H that is a result of enzymatic or heat-dependent hydration. This is a prerequisite for the S-specific NAD(P)H-hydrate dehydratase to allow the repair of both epimers of NAD(P)HX.</text>
</comment>
<dbReference type="GO" id="GO:0046872">
    <property type="term" value="F:metal ion binding"/>
    <property type="evidence" value="ECO:0007669"/>
    <property type="project" value="UniProtKB-UniRule"/>
</dbReference>
<comment type="similarity">
    <text evidence="3 19">In the N-terminal section; belongs to the NnrE/AIBP family.</text>
</comment>
<dbReference type="Pfam" id="PF01256">
    <property type="entry name" value="Carb_kinase"/>
    <property type="match status" value="1"/>
</dbReference>
<evidence type="ECO:0000256" key="19">
    <source>
        <dbReference type="PIRNR" id="PIRNR017184"/>
    </source>
</evidence>
<evidence type="ECO:0000256" key="6">
    <source>
        <dbReference type="ARBA" id="ARBA00022741"/>
    </source>
</evidence>
<feature type="binding site" evidence="18">
    <location>
        <begin position="58"/>
        <end position="62"/>
    </location>
    <ligand>
        <name>(6S)-NADPHX</name>
        <dbReference type="ChEBI" id="CHEBI:64076"/>
    </ligand>
</feature>
<dbReference type="InterPro" id="IPR036652">
    <property type="entry name" value="YjeF_N_dom_sf"/>
</dbReference>
<comment type="similarity">
    <text evidence="4 19">In the C-terminal section; belongs to the NnrD/CARKD family.</text>
</comment>
<dbReference type="GO" id="GO:0110051">
    <property type="term" value="P:metabolite repair"/>
    <property type="evidence" value="ECO:0007669"/>
    <property type="project" value="TreeGrafter"/>
</dbReference>
<evidence type="ECO:0000313" key="23">
    <source>
        <dbReference type="Proteomes" id="UP000436284"/>
    </source>
</evidence>
<comment type="subunit">
    <text evidence="17">Homotetramer.</text>
</comment>
<evidence type="ECO:0000256" key="17">
    <source>
        <dbReference type="HAMAP-Rule" id="MF_01965"/>
    </source>
</evidence>
<feature type="binding site" evidence="18">
    <location>
        <begin position="132"/>
        <end position="138"/>
    </location>
    <ligand>
        <name>(6S)-NADPHX</name>
        <dbReference type="ChEBI" id="CHEBI:64076"/>
    </ligand>
</feature>
<dbReference type="HAMAP" id="MF_01965">
    <property type="entry name" value="NADHX_dehydratase"/>
    <property type="match status" value="1"/>
</dbReference>
<comment type="function">
    <text evidence="17">Catalyzes the dehydration of the S-form of NAD(P)HX at the expense of ADP, which is converted to AMP. Together with NAD(P)HX epimerase, which catalyzes the epimerization of the S- and R-forms, the enzyme allows the repair of both epimers of NAD(P)HX, a damaged form of NAD(P)H that is a result of enzymatic or heat-dependent hydration.</text>
</comment>